<dbReference type="GO" id="GO:0016807">
    <property type="term" value="F:cysteine-type carboxypeptidase activity"/>
    <property type="evidence" value="ECO:0007669"/>
    <property type="project" value="TreeGrafter"/>
</dbReference>
<dbReference type="Pfam" id="PF04424">
    <property type="entry name" value="MINDY_DUB"/>
    <property type="match status" value="1"/>
</dbReference>
<proteinExistence type="inferred from homology"/>
<evidence type="ECO:0000256" key="3">
    <source>
        <dbReference type="SAM" id="MobiDB-lite"/>
    </source>
</evidence>
<organism evidence="5 6">
    <name type="scientific">Eptatretus burgeri</name>
    <name type="common">Inshore hagfish</name>
    <dbReference type="NCBI Taxonomy" id="7764"/>
    <lineage>
        <taxon>Eukaryota</taxon>
        <taxon>Metazoa</taxon>
        <taxon>Chordata</taxon>
        <taxon>Craniata</taxon>
        <taxon>Vertebrata</taxon>
        <taxon>Cyclostomata</taxon>
        <taxon>Myxini</taxon>
        <taxon>Myxiniformes</taxon>
        <taxon>Myxinidae</taxon>
        <taxon>Eptatretinae</taxon>
        <taxon>Eptatretus</taxon>
    </lineage>
</organism>
<dbReference type="GO" id="GO:0140934">
    <property type="term" value="F:histone deubiquitinase activity"/>
    <property type="evidence" value="ECO:0007669"/>
    <property type="project" value="UniProtKB-UniRule"/>
</dbReference>
<dbReference type="EC" id="3.4.19.12" evidence="2"/>
<feature type="region of interest" description="Disordered" evidence="3">
    <location>
        <begin position="89"/>
        <end position="230"/>
    </location>
</feature>
<feature type="domain" description="MINDY deubiquitinase" evidence="4">
    <location>
        <begin position="240"/>
        <end position="283"/>
    </location>
</feature>
<keyword evidence="6" id="KW-1185">Reference proteome</keyword>
<dbReference type="InterPro" id="IPR033979">
    <property type="entry name" value="MINDY_domain"/>
</dbReference>
<evidence type="ECO:0000256" key="1">
    <source>
        <dbReference type="ARBA" id="ARBA00006616"/>
    </source>
</evidence>
<reference evidence="5" key="2">
    <citation type="submission" date="2025-09" db="UniProtKB">
        <authorList>
            <consortium name="Ensembl"/>
        </authorList>
    </citation>
    <scope>IDENTIFICATION</scope>
</reference>
<evidence type="ECO:0000313" key="6">
    <source>
        <dbReference type="Proteomes" id="UP000694388"/>
    </source>
</evidence>
<keyword evidence="2" id="KW-0378">Hydrolase</keyword>
<evidence type="ECO:0000313" key="5">
    <source>
        <dbReference type="Ensembl" id="ENSEBUP00000021077.1"/>
    </source>
</evidence>
<dbReference type="Ensembl" id="ENSEBUT00000021653.1">
    <property type="protein sequence ID" value="ENSEBUP00000021077.1"/>
    <property type="gene ID" value="ENSEBUG00000013030.1"/>
</dbReference>
<comment type="catalytic activity">
    <reaction evidence="2">
        <text>Thiol-dependent hydrolysis of ester, thioester, amide, peptide and isopeptide bonds formed by the C-terminal Gly of ubiquitin (a 76-residue protein attached to proteins as an intracellular targeting signal).</text>
        <dbReference type="EC" id="3.4.19.12"/>
    </reaction>
</comment>
<name>A0A8C4WYX7_EPTBU</name>
<reference evidence="5" key="1">
    <citation type="submission" date="2025-08" db="UniProtKB">
        <authorList>
            <consortium name="Ensembl"/>
        </authorList>
    </citation>
    <scope>IDENTIFICATION</scope>
</reference>
<keyword evidence="2" id="KW-0788">Thiol protease</keyword>
<sequence length="303" mass="31900">MADPQEAAVGEGGGSDDGREPNAVGQPADEGCENSNIPRFEESSSDPPLAGEMGDGDCGECDVISLDDCSVSEDGVGAVDGVDVAAIQDQDDVQANRPACEREDRVGLDLVDTRPQIPNGREDVSAEARSTTGVDSESRAVTSVADDEEEVEEAPSKSHAARSEVSCSPEPRVSGEAAAPVARDAPRVPNEEPGLGSPGEDGPDREDVGVDPGSSTSDADTAAGTLPEEQAAGKDKYPIYHIKWLKWKGESTAIITQNENGPCPLLAIMNVLLLSWKMALRCPNDFFLWRRTACSQNGPRLNP</sequence>
<comment type="function">
    <text evidence="2">Hydrolase that can specifically remove 'Lys-48'-linked conjugated ubiquitin from proteins. Has exodeubiquitinase activity and has a preference for long polyubiquitin chains. May play a regulatory role at the level of protein turnover.</text>
</comment>
<feature type="compositionally biased region" description="Polar residues" evidence="3">
    <location>
        <begin position="128"/>
        <end position="141"/>
    </location>
</feature>
<dbReference type="GO" id="GO:0005829">
    <property type="term" value="C:cytosol"/>
    <property type="evidence" value="ECO:0007669"/>
    <property type="project" value="TreeGrafter"/>
</dbReference>
<dbReference type="InterPro" id="IPR007518">
    <property type="entry name" value="MINDY"/>
</dbReference>
<accession>A0A8C4WYX7</accession>
<evidence type="ECO:0000256" key="2">
    <source>
        <dbReference type="RuleBase" id="RU367139"/>
    </source>
</evidence>
<dbReference type="AlphaFoldDB" id="A0A8C4WYX7"/>
<dbReference type="Proteomes" id="UP000694388">
    <property type="component" value="Unplaced"/>
</dbReference>
<comment type="similarity">
    <text evidence="1 2">Belongs to the MINDY deubiquitinase family. FAM63 subfamily.</text>
</comment>
<dbReference type="GO" id="GO:1990380">
    <property type="term" value="F:K48-linked deubiquitinase activity"/>
    <property type="evidence" value="ECO:0007669"/>
    <property type="project" value="UniProtKB-UniRule"/>
</dbReference>
<feature type="region of interest" description="Disordered" evidence="3">
    <location>
        <begin position="1"/>
        <end position="60"/>
    </location>
</feature>
<evidence type="ECO:0000259" key="4">
    <source>
        <dbReference type="Pfam" id="PF04424"/>
    </source>
</evidence>
<dbReference type="GO" id="GO:0004843">
    <property type="term" value="F:cysteine-type deubiquitinase activity"/>
    <property type="evidence" value="ECO:0007669"/>
    <property type="project" value="UniProtKB-UniRule"/>
</dbReference>
<dbReference type="GO" id="GO:0036435">
    <property type="term" value="F:K48-linked polyubiquitin modification-dependent protein binding"/>
    <property type="evidence" value="ECO:0007669"/>
    <property type="project" value="UniProtKB-UniRule"/>
</dbReference>
<dbReference type="PANTHER" id="PTHR18063:SF6">
    <property type="entry name" value="UBIQUITIN CARBOXYL-TERMINAL HYDROLASE"/>
    <property type="match status" value="1"/>
</dbReference>
<dbReference type="GO" id="GO:0071108">
    <property type="term" value="P:protein K48-linked deubiquitination"/>
    <property type="evidence" value="ECO:0007669"/>
    <property type="project" value="TreeGrafter"/>
</dbReference>
<keyword evidence="2" id="KW-0645">Protease</keyword>
<keyword evidence="2" id="KW-0833">Ubl conjugation pathway</keyword>
<dbReference type="GO" id="GO:0006508">
    <property type="term" value="P:proteolysis"/>
    <property type="evidence" value="ECO:0007669"/>
    <property type="project" value="UniProtKB-KW"/>
</dbReference>
<dbReference type="PANTHER" id="PTHR18063">
    <property type="entry name" value="NF-E2 INDUCIBLE PROTEIN"/>
    <property type="match status" value="1"/>
</dbReference>
<protein>
    <recommendedName>
        <fullName evidence="2">Ubiquitin carboxyl-terminal hydrolase</fullName>
        <ecNumber evidence="2">3.4.19.12</ecNumber>
    </recommendedName>
</protein>
<dbReference type="GO" id="GO:0071944">
    <property type="term" value="C:cell periphery"/>
    <property type="evidence" value="ECO:0007669"/>
    <property type="project" value="TreeGrafter"/>
</dbReference>